<feature type="chain" id="PRO_5046228598" evidence="1">
    <location>
        <begin position="21"/>
        <end position="181"/>
    </location>
</feature>
<comment type="caution">
    <text evidence="2">The sequence shown here is derived from an EMBL/GenBank/DDBJ whole genome shotgun (WGS) entry which is preliminary data.</text>
</comment>
<gene>
    <name evidence="2" type="ORF">J0A67_00160</name>
</gene>
<keyword evidence="1" id="KW-0732">Signal</keyword>
<dbReference type="EMBL" id="JAFKCW010000001">
    <property type="protein sequence ID" value="MBN7799246.1"/>
    <property type="molecule type" value="Genomic_DNA"/>
</dbReference>
<evidence type="ECO:0000313" key="3">
    <source>
        <dbReference type="Proteomes" id="UP000664698"/>
    </source>
</evidence>
<reference evidence="2 3" key="1">
    <citation type="submission" date="2021-03" db="EMBL/GenBank/DDBJ databases">
        <title>novel species isolated from a fishpond in China.</title>
        <authorList>
            <person name="Lu H."/>
            <person name="Cai Z."/>
        </authorList>
    </citation>
    <scope>NUCLEOTIDE SEQUENCE [LARGE SCALE GENOMIC DNA]</scope>
    <source>
        <strain evidence="2 3">JCM 31546</strain>
    </source>
</reference>
<keyword evidence="3" id="KW-1185">Reference proteome</keyword>
<accession>A0ABS3BJX3</accession>
<name>A0ABS3BJX3_9BACT</name>
<feature type="signal peptide" evidence="1">
    <location>
        <begin position="1"/>
        <end position="20"/>
    </location>
</feature>
<proteinExistence type="predicted"/>
<dbReference type="Proteomes" id="UP000664698">
    <property type="component" value="Unassembled WGS sequence"/>
</dbReference>
<organism evidence="2 3">
    <name type="scientific">Algoriphagus aestuariicola</name>
    <dbReference type="NCBI Taxonomy" id="1852016"/>
    <lineage>
        <taxon>Bacteria</taxon>
        <taxon>Pseudomonadati</taxon>
        <taxon>Bacteroidota</taxon>
        <taxon>Cytophagia</taxon>
        <taxon>Cytophagales</taxon>
        <taxon>Cyclobacteriaceae</taxon>
        <taxon>Algoriphagus</taxon>
    </lineage>
</organism>
<sequence>MKKSALLSLFVIGLCSTLFAQNQTGWSLPLHEAKFVDESGETIKLAIDPGFDYADLMEGSDKVRFFFNRNHPNFRQARIIDQDSNELVARGKGGFFFGDAKMVFADGSVVNLKKIKNPNGYEIIGPHGPLFKVENQGIKAVSTIDQKEFLTQTFFVFDRIRATQQPPAEVIYVYASSTLGK</sequence>
<evidence type="ECO:0000256" key="1">
    <source>
        <dbReference type="SAM" id="SignalP"/>
    </source>
</evidence>
<protein>
    <submittedName>
        <fullName evidence="2">Uncharacterized protein</fullName>
    </submittedName>
</protein>
<dbReference type="RefSeq" id="WP_206567250.1">
    <property type="nucleotide sequence ID" value="NZ_JAFKCW010000001.1"/>
</dbReference>
<evidence type="ECO:0000313" key="2">
    <source>
        <dbReference type="EMBL" id="MBN7799246.1"/>
    </source>
</evidence>